<feature type="region of interest" description="Disordered" evidence="1">
    <location>
        <begin position="1"/>
        <end position="33"/>
    </location>
</feature>
<accession>A0A645DYP9</accession>
<evidence type="ECO:0000313" key="2">
    <source>
        <dbReference type="EMBL" id="MPM93713.1"/>
    </source>
</evidence>
<organism evidence="2">
    <name type="scientific">bioreactor metagenome</name>
    <dbReference type="NCBI Taxonomy" id="1076179"/>
    <lineage>
        <taxon>unclassified sequences</taxon>
        <taxon>metagenomes</taxon>
        <taxon>ecological metagenomes</taxon>
    </lineage>
</organism>
<evidence type="ECO:0000256" key="1">
    <source>
        <dbReference type="SAM" id="MobiDB-lite"/>
    </source>
</evidence>
<dbReference type="AlphaFoldDB" id="A0A645DYP9"/>
<name>A0A645DYP9_9ZZZZ</name>
<proteinExistence type="predicted"/>
<protein>
    <submittedName>
        <fullName evidence="2">Uncharacterized protein</fullName>
    </submittedName>
</protein>
<dbReference type="EMBL" id="VSSQ01040460">
    <property type="protein sequence ID" value="MPM93713.1"/>
    <property type="molecule type" value="Genomic_DNA"/>
</dbReference>
<gene>
    <name evidence="2" type="ORF">SDC9_140855</name>
</gene>
<reference evidence="2" key="1">
    <citation type="submission" date="2019-08" db="EMBL/GenBank/DDBJ databases">
        <authorList>
            <person name="Kucharzyk K."/>
            <person name="Murdoch R.W."/>
            <person name="Higgins S."/>
            <person name="Loffler F."/>
        </authorList>
    </citation>
    <scope>NUCLEOTIDE SEQUENCE</scope>
</reference>
<comment type="caution">
    <text evidence="2">The sequence shown here is derived from an EMBL/GenBank/DDBJ whole genome shotgun (WGS) entry which is preliminary data.</text>
</comment>
<sequence>MENAHQAGLPARFDAYAGAGDGGRGRHSAKEGNDHVANALPDQLLVGLQAGAGHVGGNRTAQQ</sequence>